<gene>
    <name evidence="3" type="ORF">Vse01_56710</name>
</gene>
<dbReference type="Gene3D" id="1.10.1660.10">
    <property type="match status" value="2"/>
</dbReference>
<dbReference type="InterPro" id="IPR009061">
    <property type="entry name" value="DNA-bd_dom_put_sf"/>
</dbReference>
<dbReference type="EMBL" id="BOPD01000053">
    <property type="protein sequence ID" value="GIJ36523.1"/>
    <property type="molecule type" value="Genomic_DNA"/>
</dbReference>
<evidence type="ECO:0000256" key="1">
    <source>
        <dbReference type="ARBA" id="ARBA00023125"/>
    </source>
</evidence>
<dbReference type="SMART" id="SM00422">
    <property type="entry name" value="HTH_MERR"/>
    <property type="match status" value="2"/>
</dbReference>
<evidence type="ECO:0000313" key="3">
    <source>
        <dbReference type="EMBL" id="GIJ36523.1"/>
    </source>
</evidence>
<dbReference type="GO" id="GO:0003700">
    <property type="term" value="F:DNA-binding transcription factor activity"/>
    <property type="evidence" value="ECO:0007669"/>
    <property type="project" value="InterPro"/>
</dbReference>
<dbReference type="SUPFAM" id="SSF46955">
    <property type="entry name" value="Putative DNA-binding domain"/>
    <property type="match status" value="2"/>
</dbReference>
<dbReference type="Proteomes" id="UP000607311">
    <property type="component" value="Unassembled WGS sequence"/>
</dbReference>
<dbReference type="PANTHER" id="PTHR30204">
    <property type="entry name" value="REDOX-CYCLING DRUG-SENSING TRANSCRIPTIONAL ACTIVATOR SOXR"/>
    <property type="match status" value="1"/>
</dbReference>
<dbReference type="PANTHER" id="PTHR30204:SF93">
    <property type="entry name" value="HTH MERR-TYPE DOMAIN-CONTAINING PROTEIN"/>
    <property type="match status" value="1"/>
</dbReference>
<dbReference type="AlphaFoldDB" id="A0A9W5UXV1"/>
<keyword evidence="1" id="KW-0238">DNA-binding</keyword>
<dbReference type="CDD" id="cd04773">
    <property type="entry name" value="HTH_TioE_rpt2"/>
    <property type="match status" value="1"/>
</dbReference>
<keyword evidence="4" id="KW-1185">Reference proteome</keyword>
<feature type="domain" description="HTH merR-type" evidence="2">
    <location>
        <begin position="168"/>
        <end position="237"/>
    </location>
</feature>
<name>A0A9W5UXV1_9ACTN</name>
<accession>A0A9W5UXV1</accession>
<protein>
    <submittedName>
        <fullName evidence="3">MerR family transcriptional regulator</fullName>
    </submittedName>
</protein>
<dbReference type="Pfam" id="PF13411">
    <property type="entry name" value="MerR_1"/>
    <property type="match status" value="1"/>
</dbReference>
<proteinExistence type="predicted"/>
<dbReference type="Pfam" id="PF00376">
    <property type="entry name" value="MerR"/>
    <property type="match status" value="1"/>
</dbReference>
<dbReference type="InterPro" id="IPR000551">
    <property type="entry name" value="MerR-type_HTH_dom"/>
</dbReference>
<evidence type="ECO:0000259" key="2">
    <source>
        <dbReference type="PROSITE" id="PS50937"/>
    </source>
</evidence>
<dbReference type="PROSITE" id="PS50937">
    <property type="entry name" value="HTH_MERR_2"/>
    <property type="match status" value="2"/>
</dbReference>
<sequence length="296" mass="33243">MRRLTEREQRRWYGKQVKKGRHCIDRIVELPVETFQRRSEVTAMKPSNPGVRRPVDLARRHGLSAQAVRNYERDGVLPPAQRSPTGYRRFTEVHAKALSAYLGLIVGHGYPASGDIMRAVNRGDIDAALRTIDHSHVLLQRDRDTLDAVETAVAVLTGSPRQPQGRKAVPISMLAHRLGVRPATLRKWERAGILQPARDPATGYRDYSPDDVRDAELAHLLRRGGYRLDHIAGVLRRVREAGGTEPLAASLRQWREQLTARGQAMLTGAARLAEYLDADTRVRRTALTPPERPPIP</sequence>
<organism evidence="3 4">
    <name type="scientific">Micromonospora sediminimaris</name>
    <dbReference type="NCBI Taxonomy" id="547162"/>
    <lineage>
        <taxon>Bacteria</taxon>
        <taxon>Bacillati</taxon>
        <taxon>Actinomycetota</taxon>
        <taxon>Actinomycetes</taxon>
        <taxon>Micromonosporales</taxon>
        <taxon>Micromonosporaceae</taxon>
        <taxon>Micromonospora</taxon>
    </lineage>
</organism>
<dbReference type="GO" id="GO:0003677">
    <property type="term" value="F:DNA binding"/>
    <property type="evidence" value="ECO:0007669"/>
    <property type="project" value="UniProtKB-KW"/>
</dbReference>
<feature type="domain" description="HTH merR-type" evidence="2">
    <location>
        <begin position="57"/>
        <end position="92"/>
    </location>
</feature>
<comment type="caution">
    <text evidence="3">The sequence shown here is derived from an EMBL/GenBank/DDBJ whole genome shotgun (WGS) entry which is preliminary data.</text>
</comment>
<reference evidence="3" key="1">
    <citation type="submission" date="2021-01" db="EMBL/GenBank/DDBJ databases">
        <title>Whole genome shotgun sequence of Verrucosispora sediminis NBRC 107745.</title>
        <authorList>
            <person name="Komaki H."/>
            <person name="Tamura T."/>
        </authorList>
    </citation>
    <scope>NUCLEOTIDE SEQUENCE</scope>
    <source>
        <strain evidence="3">NBRC 107745</strain>
    </source>
</reference>
<dbReference type="InterPro" id="IPR047057">
    <property type="entry name" value="MerR_fam"/>
</dbReference>
<evidence type="ECO:0000313" key="4">
    <source>
        <dbReference type="Proteomes" id="UP000607311"/>
    </source>
</evidence>